<gene>
    <name evidence="1" type="ORF">LPTSP4_25340</name>
</gene>
<sequence>MSSPLKKVTQSKDFFTEKIRLEQAVIDLEKMIMETDPLFQKIDHSLLKMKEIADQNDSTYFLQRVKKLDALIHALKIKKHYAKDEFDGIYHTLEKIRNEDRIEFLDSALKNRIAKVAKNLQKADPELPTQDLKHKTRYTIFKTDGVLFLLPYQSFKILRQIPAYKSHIVLNGRKIPLFPGKGFAIDDQDKSKQKKNVLLITNAEQKMEAFYFDELLEDWAVSHKTIESLLEKTSSHKMILGKIKRAGRYYHLIRST</sequence>
<accession>A0A2P2E277</accession>
<organism evidence="1 2">
    <name type="scientific">Leptospira ryugenii</name>
    <dbReference type="NCBI Taxonomy" id="1917863"/>
    <lineage>
        <taxon>Bacteria</taxon>
        <taxon>Pseudomonadati</taxon>
        <taxon>Spirochaetota</taxon>
        <taxon>Spirochaetia</taxon>
        <taxon>Leptospirales</taxon>
        <taxon>Leptospiraceae</taxon>
        <taxon>Leptospira</taxon>
    </lineage>
</organism>
<protein>
    <submittedName>
        <fullName evidence="1">Uncharacterized protein</fullName>
    </submittedName>
</protein>
<dbReference type="RefSeq" id="WP_108977272.1">
    <property type="nucleotide sequence ID" value="NZ_BFBB01000008.1"/>
</dbReference>
<dbReference type="Proteomes" id="UP000245133">
    <property type="component" value="Unassembled WGS sequence"/>
</dbReference>
<proteinExistence type="predicted"/>
<comment type="caution">
    <text evidence="1">The sequence shown here is derived from an EMBL/GenBank/DDBJ whole genome shotgun (WGS) entry which is preliminary data.</text>
</comment>
<keyword evidence="2" id="KW-1185">Reference proteome</keyword>
<name>A0A2P2E277_9LEPT</name>
<evidence type="ECO:0000313" key="2">
    <source>
        <dbReference type="Proteomes" id="UP000245133"/>
    </source>
</evidence>
<dbReference type="EMBL" id="BFBB01000008">
    <property type="protein sequence ID" value="GBF51003.1"/>
    <property type="molecule type" value="Genomic_DNA"/>
</dbReference>
<reference evidence="1 2" key="1">
    <citation type="submission" date="2018-02" db="EMBL/GenBank/DDBJ databases">
        <title>Novel Leptospira species isolated from soil and water in Japan.</title>
        <authorList>
            <person name="Nakao R."/>
            <person name="Masuzawa T."/>
        </authorList>
    </citation>
    <scope>NUCLEOTIDE SEQUENCE [LARGE SCALE GENOMIC DNA]</scope>
    <source>
        <strain evidence="1 2">YH101</strain>
    </source>
</reference>
<dbReference type="AlphaFoldDB" id="A0A2P2E277"/>
<dbReference type="OrthoDB" id="344127at2"/>
<evidence type="ECO:0000313" key="1">
    <source>
        <dbReference type="EMBL" id="GBF51003.1"/>
    </source>
</evidence>